<dbReference type="EMBL" id="CAJHNH020002569">
    <property type="protein sequence ID" value="CAG5127105.1"/>
    <property type="molecule type" value="Genomic_DNA"/>
</dbReference>
<comment type="caution">
    <text evidence="2">The sequence shown here is derived from an EMBL/GenBank/DDBJ whole genome shotgun (WGS) entry which is preliminary data.</text>
</comment>
<feature type="region of interest" description="Disordered" evidence="1">
    <location>
        <begin position="1"/>
        <end position="34"/>
    </location>
</feature>
<accession>A0A8S3ZGP9</accession>
<dbReference type="AlphaFoldDB" id="A0A8S3ZGP9"/>
<protein>
    <submittedName>
        <fullName evidence="2">Uncharacterized protein</fullName>
    </submittedName>
</protein>
<gene>
    <name evidence="2" type="ORF">CUNI_LOCUS12663</name>
</gene>
<feature type="non-terminal residue" evidence="2">
    <location>
        <position position="1"/>
    </location>
</feature>
<sequence length="292" mass="33222">YRTNNASWAGYQDRPVLQGPPYTDRPGYGGDRSYRSSRSVLRLEAPWSSRDASSGYIADPRVGGHHDGIGLGGNRNGGALLFVRFSTGSQGENINMAAQAFLKSKTLDTGGRFLGMARKVFDFGYESSPTEGIGVFHFPSIEKGYLFFQMDAILRQPDFPPPSGHSEVWLVNNAYLPDNLKLFSTFLLSEIELHRGKDKREFFETFQKPFENYLYKNGAMPFVICSYGDYDRKSVRRHMYPSTSIVTCHLFQGFDHLNWITNDETYSKFRSLHNQMATEKCSIFNISRDMFP</sequence>
<proteinExistence type="predicted"/>
<dbReference type="Proteomes" id="UP000678393">
    <property type="component" value="Unassembled WGS sequence"/>
</dbReference>
<evidence type="ECO:0000256" key="1">
    <source>
        <dbReference type="SAM" id="MobiDB-lite"/>
    </source>
</evidence>
<dbReference type="OrthoDB" id="6056846at2759"/>
<reference evidence="2" key="1">
    <citation type="submission" date="2021-04" db="EMBL/GenBank/DDBJ databases">
        <authorList>
            <consortium name="Molecular Ecology Group"/>
        </authorList>
    </citation>
    <scope>NUCLEOTIDE SEQUENCE</scope>
</reference>
<evidence type="ECO:0000313" key="3">
    <source>
        <dbReference type="Proteomes" id="UP000678393"/>
    </source>
</evidence>
<organism evidence="2 3">
    <name type="scientific">Candidula unifasciata</name>
    <dbReference type="NCBI Taxonomy" id="100452"/>
    <lineage>
        <taxon>Eukaryota</taxon>
        <taxon>Metazoa</taxon>
        <taxon>Spiralia</taxon>
        <taxon>Lophotrochozoa</taxon>
        <taxon>Mollusca</taxon>
        <taxon>Gastropoda</taxon>
        <taxon>Heterobranchia</taxon>
        <taxon>Euthyneura</taxon>
        <taxon>Panpulmonata</taxon>
        <taxon>Eupulmonata</taxon>
        <taxon>Stylommatophora</taxon>
        <taxon>Helicina</taxon>
        <taxon>Helicoidea</taxon>
        <taxon>Geomitridae</taxon>
        <taxon>Candidula</taxon>
    </lineage>
</organism>
<keyword evidence="3" id="KW-1185">Reference proteome</keyword>
<evidence type="ECO:0000313" key="2">
    <source>
        <dbReference type="EMBL" id="CAG5127105.1"/>
    </source>
</evidence>
<name>A0A8S3ZGP9_9EUPU</name>